<accession>A0A502IFL2</accession>
<dbReference type="SUPFAM" id="SSF53041">
    <property type="entry name" value="Resolvase-like"/>
    <property type="match status" value="1"/>
</dbReference>
<dbReference type="PANTHER" id="PTHR30461:SF2">
    <property type="entry name" value="SERINE RECOMBINASE PINE-RELATED"/>
    <property type="match status" value="1"/>
</dbReference>
<dbReference type="EMBL" id="RCZA01000003">
    <property type="protein sequence ID" value="TPG85125.1"/>
    <property type="molecule type" value="Genomic_DNA"/>
</dbReference>
<keyword evidence="1" id="KW-0238">DNA-binding</keyword>
<dbReference type="InterPro" id="IPR036162">
    <property type="entry name" value="Resolvase-like_N_sf"/>
</dbReference>
<gene>
    <name evidence="4" type="ORF">EAH74_07470</name>
</gene>
<name>A0A502IFL2_9PSED</name>
<dbReference type="Proteomes" id="UP000320914">
    <property type="component" value="Unassembled WGS sequence"/>
</dbReference>
<feature type="domain" description="Resolvase/invertase-type recombinase catalytic" evidence="3">
    <location>
        <begin position="3"/>
        <end position="137"/>
    </location>
</feature>
<organism evidence="4 5">
    <name type="scientific">Pseudomonas mandelii</name>
    <dbReference type="NCBI Taxonomy" id="75612"/>
    <lineage>
        <taxon>Bacteria</taxon>
        <taxon>Pseudomonadati</taxon>
        <taxon>Pseudomonadota</taxon>
        <taxon>Gammaproteobacteria</taxon>
        <taxon>Pseudomonadales</taxon>
        <taxon>Pseudomonadaceae</taxon>
        <taxon>Pseudomonas</taxon>
    </lineage>
</organism>
<dbReference type="Gene3D" id="3.40.50.1390">
    <property type="entry name" value="Resolvase, N-terminal catalytic domain"/>
    <property type="match status" value="1"/>
</dbReference>
<evidence type="ECO:0000313" key="4">
    <source>
        <dbReference type="EMBL" id="TPG85125.1"/>
    </source>
</evidence>
<evidence type="ECO:0000256" key="1">
    <source>
        <dbReference type="ARBA" id="ARBA00023125"/>
    </source>
</evidence>
<dbReference type="Pfam" id="PF00239">
    <property type="entry name" value="Resolvase"/>
    <property type="match status" value="1"/>
</dbReference>
<dbReference type="RefSeq" id="WP_140677384.1">
    <property type="nucleotide sequence ID" value="NZ_RCZA01000003.1"/>
</dbReference>
<dbReference type="AlphaFoldDB" id="A0A502IFL2"/>
<dbReference type="InterPro" id="IPR050639">
    <property type="entry name" value="SSR_resolvase"/>
</dbReference>
<comment type="caution">
    <text evidence="4">The sequence shown here is derived from an EMBL/GenBank/DDBJ whole genome shotgun (WGS) entry which is preliminary data.</text>
</comment>
<dbReference type="PANTHER" id="PTHR30461">
    <property type="entry name" value="DNA-INVERTASE FROM LAMBDOID PROPHAGE"/>
    <property type="match status" value="1"/>
</dbReference>
<evidence type="ECO:0000313" key="5">
    <source>
        <dbReference type="Proteomes" id="UP000320914"/>
    </source>
</evidence>
<dbReference type="CDD" id="cd00338">
    <property type="entry name" value="Ser_Recombinase"/>
    <property type="match status" value="1"/>
</dbReference>
<reference evidence="4 5" key="1">
    <citation type="journal article" date="2019" name="Environ. Microbiol.">
        <title>Species interactions and distinct microbial communities in high Arctic permafrost affected cryosols are associated with the CH4 and CO2 gas fluxes.</title>
        <authorList>
            <person name="Altshuler I."/>
            <person name="Hamel J."/>
            <person name="Turney S."/>
            <person name="Magnuson E."/>
            <person name="Levesque R."/>
            <person name="Greer C."/>
            <person name="Whyte L.G."/>
        </authorList>
    </citation>
    <scope>NUCLEOTIDE SEQUENCE [LARGE SCALE GENOMIC DNA]</scope>
    <source>
        <strain evidence="4 5">OWC5</strain>
    </source>
</reference>
<proteinExistence type="predicted"/>
<dbReference type="GO" id="GO:0000150">
    <property type="term" value="F:DNA strand exchange activity"/>
    <property type="evidence" value="ECO:0007669"/>
    <property type="project" value="InterPro"/>
</dbReference>
<evidence type="ECO:0000259" key="3">
    <source>
        <dbReference type="SMART" id="SM00857"/>
    </source>
</evidence>
<sequence length="231" mass="25486">MDCVGYVRVSRKSQGESGLGLEAQLEYIQRAASQNGWNVIAVYSETISGTIHPMERPEFIKAASHGVPVLCAKLDRLSRDVEHIAGLMKRTDFKVATMPQADKFQLHLFAALAEQERAFISQRTKDALQSLQQRATNGDAESIQKVKNRSDAQAKGRAVADITTANNTRMANISTYQTTLEPHLKACLHDKVKTLQSVADCLNVKGLRTARGSEFTPTAVRRLMLALNVSF</sequence>
<keyword evidence="2" id="KW-0233">DNA recombination</keyword>
<dbReference type="GO" id="GO:0003677">
    <property type="term" value="F:DNA binding"/>
    <property type="evidence" value="ECO:0007669"/>
    <property type="project" value="UniProtKB-KW"/>
</dbReference>
<dbReference type="SMART" id="SM00857">
    <property type="entry name" value="Resolvase"/>
    <property type="match status" value="1"/>
</dbReference>
<protein>
    <submittedName>
        <fullName evidence="4">Recombinase family protein</fullName>
    </submittedName>
</protein>
<evidence type="ECO:0000256" key="2">
    <source>
        <dbReference type="ARBA" id="ARBA00023172"/>
    </source>
</evidence>
<dbReference type="InterPro" id="IPR006119">
    <property type="entry name" value="Resolv_N"/>
</dbReference>